<sequence>RIPLFIAKNRYNPYISTVLKTYLKLIINLLVTYQSLSLYINVKLY</sequence>
<reference evidence="2" key="1">
    <citation type="journal article" date="2014" name="Front. Microbiol.">
        <title>High frequency of phylogenetically diverse reductive dehalogenase-homologous genes in deep subseafloor sedimentary metagenomes.</title>
        <authorList>
            <person name="Kawai M."/>
            <person name="Futagami T."/>
            <person name="Toyoda A."/>
            <person name="Takaki Y."/>
            <person name="Nishi S."/>
            <person name="Hori S."/>
            <person name="Arai W."/>
            <person name="Tsubouchi T."/>
            <person name="Morono Y."/>
            <person name="Uchiyama I."/>
            <person name="Ito T."/>
            <person name="Fujiyama A."/>
            <person name="Inagaki F."/>
            <person name="Takami H."/>
        </authorList>
    </citation>
    <scope>NUCLEOTIDE SEQUENCE</scope>
    <source>
        <strain evidence="2">Expedition CK06-06</strain>
    </source>
</reference>
<feature type="transmembrane region" description="Helical" evidence="1">
    <location>
        <begin position="21"/>
        <end position="40"/>
    </location>
</feature>
<keyword evidence="1" id="KW-0472">Membrane</keyword>
<comment type="caution">
    <text evidence="2">The sequence shown here is derived from an EMBL/GenBank/DDBJ whole genome shotgun (WGS) entry which is preliminary data.</text>
</comment>
<evidence type="ECO:0000313" key="2">
    <source>
        <dbReference type="EMBL" id="GAI35779.1"/>
    </source>
</evidence>
<accession>X1PXV1</accession>
<dbReference type="EMBL" id="BARV01024669">
    <property type="protein sequence ID" value="GAI35779.1"/>
    <property type="molecule type" value="Genomic_DNA"/>
</dbReference>
<organism evidence="2">
    <name type="scientific">marine sediment metagenome</name>
    <dbReference type="NCBI Taxonomy" id="412755"/>
    <lineage>
        <taxon>unclassified sequences</taxon>
        <taxon>metagenomes</taxon>
        <taxon>ecological metagenomes</taxon>
    </lineage>
</organism>
<proteinExistence type="predicted"/>
<feature type="non-terminal residue" evidence="2">
    <location>
        <position position="1"/>
    </location>
</feature>
<dbReference type="AlphaFoldDB" id="X1PXV1"/>
<evidence type="ECO:0000256" key="1">
    <source>
        <dbReference type="SAM" id="Phobius"/>
    </source>
</evidence>
<keyword evidence="1" id="KW-1133">Transmembrane helix</keyword>
<protein>
    <submittedName>
        <fullName evidence="2">Uncharacterized protein</fullName>
    </submittedName>
</protein>
<keyword evidence="1" id="KW-0812">Transmembrane</keyword>
<name>X1PXV1_9ZZZZ</name>
<gene>
    <name evidence="2" type="ORF">S06H3_40225</name>
</gene>